<organism evidence="4 5">
    <name type="scientific">Clostridium paridis</name>
    <dbReference type="NCBI Taxonomy" id="2803863"/>
    <lineage>
        <taxon>Bacteria</taxon>
        <taxon>Bacillati</taxon>
        <taxon>Bacillota</taxon>
        <taxon>Clostridia</taxon>
        <taxon>Eubacteriales</taxon>
        <taxon>Clostridiaceae</taxon>
        <taxon>Clostridium</taxon>
    </lineage>
</organism>
<feature type="transmembrane region" description="Helical" evidence="3">
    <location>
        <begin position="260"/>
        <end position="281"/>
    </location>
</feature>
<comment type="caution">
    <text evidence="4">The sequence shown here is derived from an EMBL/GenBank/DDBJ whole genome shotgun (WGS) entry which is preliminary data.</text>
</comment>
<dbReference type="Pfam" id="PF03323">
    <property type="entry name" value="GerA"/>
    <property type="match status" value="1"/>
</dbReference>
<feature type="transmembrane region" description="Helical" evidence="3">
    <location>
        <begin position="366"/>
        <end position="385"/>
    </location>
</feature>
<dbReference type="GO" id="GO:0016020">
    <property type="term" value="C:membrane"/>
    <property type="evidence" value="ECO:0007669"/>
    <property type="project" value="InterPro"/>
</dbReference>
<dbReference type="AlphaFoldDB" id="A0A937FF03"/>
<protein>
    <submittedName>
        <fullName evidence="4">Spore germination protein</fullName>
    </submittedName>
</protein>
<dbReference type="InterPro" id="IPR004995">
    <property type="entry name" value="Spore_Ger"/>
</dbReference>
<accession>A0A937FF03</accession>
<feature type="transmembrane region" description="Helical" evidence="3">
    <location>
        <begin position="424"/>
        <end position="448"/>
    </location>
</feature>
<dbReference type="InterPro" id="IPR050768">
    <property type="entry name" value="UPF0353/GerABKA_families"/>
</dbReference>
<dbReference type="PANTHER" id="PTHR22550:SF5">
    <property type="entry name" value="LEUCINE ZIPPER PROTEIN 4"/>
    <property type="match status" value="1"/>
</dbReference>
<evidence type="ECO:0000256" key="2">
    <source>
        <dbReference type="ARBA" id="ARBA00023136"/>
    </source>
</evidence>
<dbReference type="EMBL" id="JAESWA010000004">
    <property type="protein sequence ID" value="MBL4930361.1"/>
    <property type="molecule type" value="Genomic_DNA"/>
</dbReference>
<keyword evidence="2 3" id="KW-0472">Membrane</keyword>
<evidence type="ECO:0000313" key="5">
    <source>
        <dbReference type="Proteomes" id="UP000623681"/>
    </source>
</evidence>
<keyword evidence="3" id="KW-1133">Transmembrane helix</keyword>
<feature type="transmembrane region" description="Helical" evidence="3">
    <location>
        <begin position="391"/>
        <end position="412"/>
    </location>
</feature>
<proteinExistence type="inferred from homology"/>
<evidence type="ECO:0000313" key="4">
    <source>
        <dbReference type="EMBL" id="MBL4930361.1"/>
    </source>
</evidence>
<dbReference type="PIRSF" id="PIRSF005690">
    <property type="entry name" value="GerBA"/>
    <property type="match status" value="1"/>
</dbReference>
<gene>
    <name evidence="4" type="ORF">JK634_00855</name>
</gene>
<dbReference type="GO" id="GO:0009847">
    <property type="term" value="P:spore germination"/>
    <property type="evidence" value="ECO:0007669"/>
    <property type="project" value="InterPro"/>
</dbReference>
<keyword evidence="3" id="KW-0812">Transmembrane</keyword>
<evidence type="ECO:0000256" key="3">
    <source>
        <dbReference type="SAM" id="Phobius"/>
    </source>
</evidence>
<evidence type="ECO:0000256" key="1">
    <source>
        <dbReference type="ARBA" id="ARBA00005278"/>
    </source>
</evidence>
<feature type="transmembrane region" description="Helical" evidence="3">
    <location>
        <begin position="302"/>
        <end position="321"/>
    </location>
</feature>
<comment type="similarity">
    <text evidence="1">Belongs to the GerABKA family.</text>
</comment>
<dbReference type="PANTHER" id="PTHR22550">
    <property type="entry name" value="SPORE GERMINATION PROTEIN"/>
    <property type="match status" value="1"/>
</dbReference>
<keyword evidence="5" id="KW-1185">Reference proteome</keyword>
<name>A0A937FF03_9CLOT</name>
<reference evidence="4" key="1">
    <citation type="submission" date="2021-01" db="EMBL/GenBank/DDBJ databases">
        <title>Genome public.</title>
        <authorList>
            <person name="Liu C."/>
            <person name="Sun Q."/>
        </authorList>
    </citation>
    <scope>NUCLEOTIDE SEQUENCE</scope>
    <source>
        <strain evidence="4">YIM B02565</strain>
    </source>
</reference>
<dbReference type="Proteomes" id="UP000623681">
    <property type="component" value="Unassembled WGS sequence"/>
</dbReference>
<sequence>MEVIITTDNQKNNTLTSSIDNNIKIFKQIFSTDVNDDFTIKYLQIKSLMRKGAVLFIDPLVDKQRINDHIISPLLFTMLDNISGNIGTILVEQVLSLKDTKNTNDINTIIDEVLSGNTILLIDKCNTAIILNTDNFQHRAIEKPTNENTLKGPKEAFTEWGEGNRSLIRKSLKTPTLVTETLSIGKDKHRAVSLMYLNNLVNSELLSKVKERIYSINNEDIDRIVMLEQWIEDRPYSLIPTTFTTERPDRVCYFLKEGHIALLMDSSSNVIIVPVTFWTFFHTADDMYQRWLFGNFLRIIRVVAIFIAIMLPGLYIAVTNFHTDIIPTDLVIAVAASREKLPFPALVEILLMEMSFELIREAGVRIPTAVGPTIGIVGALILGQAAVEANIVSPILVIVVALTGLSSFAIPEQSIGFIARISRFIFLFAGTLGGFFGIGIVLTAAIAYTSVVESFGVPYFSPKAPHYPSSRDFFTRRPIFKLNKQPMNLEPQDSSKNE</sequence>